<dbReference type="Proteomes" id="UP000092993">
    <property type="component" value="Unassembled WGS sequence"/>
</dbReference>
<keyword evidence="3" id="KW-1185">Reference proteome</keyword>
<accession>A0A1C7MY23</accession>
<comment type="caution">
    <text evidence="2">The sequence shown here is derived from an EMBL/GenBank/DDBJ whole genome shotgun (WGS) entry which is preliminary data.</text>
</comment>
<dbReference type="AlphaFoldDB" id="A0A1C7MY23"/>
<sequence length="139" mass="14717">MLPARAHRSLRPCPDTTIAPCFRQPFSAPPTGAATALSLAPVPARSSRSGRERRERRVPLAVLADAQLPGALLPVRHELLGILARASAPHEVAHEAPPVVEEHRGQQDAATALNAITATPMIFHSLVPPEDGACPSEVL</sequence>
<protein>
    <submittedName>
        <fullName evidence="2">Uncharacterized protein</fullName>
    </submittedName>
</protein>
<evidence type="ECO:0000256" key="1">
    <source>
        <dbReference type="SAM" id="MobiDB-lite"/>
    </source>
</evidence>
<evidence type="ECO:0000313" key="3">
    <source>
        <dbReference type="Proteomes" id="UP000092993"/>
    </source>
</evidence>
<evidence type="ECO:0000313" key="2">
    <source>
        <dbReference type="EMBL" id="OBZ80014.1"/>
    </source>
</evidence>
<name>A0A1C7MY23_GRIFR</name>
<feature type="region of interest" description="Disordered" evidence="1">
    <location>
        <begin position="32"/>
        <end position="56"/>
    </location>
</feature>
<organism evidence="2 3">
    <name type="scientific">Grifola frondosa</name>
    <name type="common">Maitake</name>
    <name type="synonym">Polyporus frondosus</name>
    <dbReference type="NCBI Taxonomy" id="5627"/>
    <lineage>
        <taxon>Eukaryota</taxon>
        <taxon>Fungi</taxon>
        <taxon>Dikarya</taxon>
        <taxon>Basidiomycota</taxon>
        <taxon>Agaricomycotina</taxon>
        <taxon>Agaricomycetes</taxon>
        <taxon>Polyporales</taxon>
        <taxon>Grifolaceae</taxon>
        <taxon>Grifola</taxon>
    </lineage>
</organism>
<gene>
    <name evidence="2" type="ORF">A0H81_01572</name>
</gene>
<dbReference type="EMBL" id="LUGG01000001">
    <property type="protein sequence ID" value="OBZ80014.1"/>
    <property type="molecule type" value="Genomic_DNA"/>
</dbReference>
<reference evidence="2 3" key="1">
    <citation type="submission" date="2016-03" db="EMBL/GenBank/DDBJ databases">
        <title>Whole genome sequencing of Grifola frondosa 9006-11.</title>
        <authorList>
            <person name="Min B."/>
            <person name="Park H."/>
            <person name="Kim J.-G."/>
            <person name="Cho H."/>
            <person name="Oh Y.-L."/>
            <person name="Kong W.-S."/>
            <person name="Choi I.-G."/>
        </authorList>
    </citation>
    <scope>NUCLEOTIDE SEQUENCE [LARGE SCALE GENOMIC DNA]</scope>
    <source>
        <strain evidence="2 3">9006-11</strain>
    </source>
</reference>
<proteinExistence type="predicted"/>